<evidence type="ECO:0000313" key="1">
    <source>
        <dbReference type="EMBL" id="KAI3827204.1"/>
    </source>
</evidence>
<reference evidence="1 2" key="2">
    <citation type="journal article" date="2022" name="Mol. Ecol. Resour.">
        <title>The genomes of chicory, endive, great burdock and yacon provide insights into Asteraceae paleo-polyploidization history and plant inulin production.</title>
        <authorList>
            <person name="Fan W."/>
            <person name="Wang S."/>
            <person name="Wang H."/>
            <person name="Wang A."/>
            <person name="Jiang F."/>
            <person name="Liu H."/>
            <person name="Zhao H."/>
            <person name="Xu D."/>
            <person name="Zhang Y."/>
        </authorList>
    </citation>
    <scope>NUCLEOTIDE SEQUENCE [LARGE SCALE GENOMIC DNA]</scope>
    <source>
        <strain evidence="2">cv. Yunnan</strain>
        <tissue evidence="1">Leaves</tissue>
    </source>
</reference>
<organism evidence="1 2">
    <name type="scientific">Smallanthus sonchifolius</name>
    <dbReference type="NCBI Taxonomy" id="185202"/>
    <lineage>
        <taxon>Eukaryota</taxon>
        <taxon>Viridiplantae</taxon>
        <taxon>Streptophyta</taxon>
        <taxon>Embryophyta</taxon>
        <taxon>Tracheophyta</taxon>
        <taxon>Spermatophyta</taxon>
        <taxon>Magnoliopsida</taxon>
        <taxon>eudicotyledons</taxon>
        <taxon>Gunneridae</taxon>
        <taxon>Pentapetalae</taxon>
        <taxon>asterids</taxon>
        <taxon>campanulids</taxon>
        <taxon>Asterales</taxon>
        <taxon>Asteraceae</taxon>
        <taxon>Asteroideae</taxon>
        <taxon>Heliantheae alliance</taxon>
        <taxon>Millerieae</taxon>
        <taxon>Smallanthus</taxon>
    </lineage>
</organism>
<dbReference type="EMBL" id="CM042018">
    <property type="protein sequence ID" value="KAI3827204.1"/>
    <property type="molecule type" value="Genomic_DNA"/>
</dbReference>
<sequence length="103" mass="11306">MERREPGVPTDVRVRYGGAWWWWMVVTAGEAALAAEHGVGARYPTGADGNHSGGGHGGMRRELVVPADVGVRYGCAWRQRTAVTAEDGGYGWRSCFGNKAWRW</sequence>
<comment type="caution">
    <text evidence="1">The sequence shown here is derived from an EMBL/GenBank/DDBJ whole genome shotgun (WGS) entry which is preliminary data.</text>
</comment>
<name>A0ACB9K4K4_9ASTR</name>
<evidence type="ECO:0000313" key="2">
    <source>
        <dbReference type="Proteomes" id="UP001056120"/>
    </source>
</evidence>
<dbReference type="Proteomes" id="UP001056120">
    <property type="component" value="Linkage Group LG01"/>
</dbReference>
<reference evidence="2" key="1">
    <citation type="journal article" date="2022" name="Mol. Ecol. Resour.">
        <title>The genomes of chicory, endive, great burdock and yacon provide insights into Asteraceae palaeo-polyploidization history and plant inulin production.</title>
        <authorList>
            <person name="Fan W."/>
            <person name="Wang S."/>
            <person name="Wang H."/>
            <person name="Wang A."/>
            <person name="Jiang F."/>
            <person name="Liu H."/>
            <person name="Zhao H."/>
            <person name="Xu D."/>
            <person name="Zhang Y."/>
        </authorList>
    </citation>
    <scope>NUCLEOTIDE SEQUENCE [LARGE SCALE GENOMIC DNA]</scope>
    <source>
        <strain evidence="2">cv. Yunnan</strain>
    </source>
</reference>
<accession>A0ACB9K4K4</accession>
<keyword evidence="2" id="KW-1185">Reference proteome</keyword>
<proteinExistence type="predicted"/>
<gene>
    <name evidence="1" type="ORF">L1987_01276</name>
</gene>
<protein>
    <submittedName>
        <fullName evidence="1">Uncharacterized protein</fullName>
    </submittedName>
</protein>